<dbReference type="GeneID" id="54768330"/>
<keyword evidence="2" id="KW-1185">Reference proteome</keyword>
<proteinExistence type="predicted"/>
<name>N0BCJ4_9EURY</name>
<dbReference type="STRING" id="387631.Asulf_01343"/>
<dbReference type="KEGG" id="ast:Asulf_01343"/>
<protein>
    <submittedName>
        <fullName evidence="1">Uncharacterized protein</fullName>
    </submittedName>
</protein>
<gene>
    <name evidence="1" type="ORF">Asulf_01343</name>
</gene>
<evidence type="ECO:0000313" key="2">
    <source>
        <dbReference type="Proteomes" id="UP000013307"/>
    </source>
</evidence>
<dbReference type="HOGENOM" id="CLU_3162908_0_0_2"/>
<dbReference type="AlphaFoldDB" id="N0BCJ4"/>
<dbReference type="RefSeq" id="WP_015590932.1">
    <property type="nucleotide sequence ID" value="NC_021169.1"/>
</dbReference>
<evidence type="ECO:0000313" key="1">
    <source>
        <dbReference type="EMBL" id="AGK61334.1"/>
    </source>
</evidence>
<organism evidence="1 2">
    <name type="scientific">Archaeoglobus sulfaticallidus PM70-1</name>
    <dbReference type="NCBI Taxonomy" id="387631"/>
    <lineage>
        <taxon>Archaea</taxon>
        <taxon>Methanobacteriati</taxon>
        <taxon>Methanobacteriota</taxon>
        <taxon>Archaeoglobi</taxon>
        <taxon>Archaeoglobales</taxon>
        <taxon>Archaeoglobaceae</taxon>
        <taxon>Archaeoglobus</taxon>
    </lineage>
</organism>
<reference evidence="1 2" key="1">
    <citation type="journal article" date="2013" name="Genome Announc.">
        <title>Complete Genome Sequence of the Thermophilic and Facultatively Chemolithoautotrophic Sulfate Reducer Archaeoglobus sulfaticallidus Strain PM70-1T.</title>
        <authorList>
            <person name="Stokke R."/>
            <person name="Hocking W.P."/>
            <person name="Steinsbu B.O."/>
            <person name="Steen I.H."/>
        </authorList>
    </citation>
    <scope>NUCLEOTIDE SEQUENCE [LARGE SCALE GENOMIC DNA]</scope>
    <source>
        <strain evidence="1">PM70-1</strain>
    </source>
</reference>
<dbReference type="Proteomes" id="UP000013307">
    <property type="component" value="Chromosome"/>
</dbReference>
<sequence length="47" mass="5456">MVKPSRLTEALFGISSDIVIYLEITCRFLEKKRNDVDAFRDVRALLL</sequence>
<accession>N0BCJ4</accession>
<dbReference type="EMBL" id="CP005290">
    <property type="protein sequence ID" value="AGK61334.1"/>
    <property type="molecule type" value="Genomic_DNA"/>
</dbReference>